<dbReference type="AlphaFoldDB" id="A0A3M8DP22"/>
<keyword evidence="3" id="KW-1185">Reference proteome</keyword>
<evidence type="ECO:0000259" key="1">
    <source>
        <dbReference type="Pfam" id="PF16075"/>
    </source>
</evidence>
<comment type="caution">
    <text evidence="2">The sequence shown here is derived from an EMBL/GenBank/DDBJ whole genome shotgun (WGS) entry which is preliminary data.</text>
</comment>
<organism evidence="2 3">
    <name type="scientific">Brevibacillus fluminis</name>
    <dbReference type="NCBI Taxonomy" id="511487"/>
    <lineage>
        <taxon>Bacteria</taxon>
        <taxon>Bacillati</taxon>
        <taxon>Bacillota</taxon>
        <taxon>Bacilli</taxon>
        <taxon>Bacillales</taxon>
        <taxon>Paenibacillaceae</taxon>
        <taxon>Brevibacillus</taxon>
    </lineage>
</organism>
<accession>A0A3M8DP22</accession>
<protein>
    <submittedName>
        <fullName evidence="2">DUF4815 domain-containing protein</fullName>
    </submittedName>
</protein>
<proteinExistence type="predicted"/>
<dbReference type="Pfam" id="PF16075">
    <property type="entry name" value="DUF4815"/>
    <property type="match status" value="1"/>
</dbReference>
<sequence>MSTTKHYNRFDPAKHSWVSVLSVGGRRLQTAELNEMQSLALHRDKQFGDFIFGTGNVLEGGQLWINQTTKELVISPARVYVDGMILLVEEQTLTITAEGEELIGLKVDYQVITYEHDTELLDPAVGYSNHGMPGADRLVAKPTWVVNNPVAIQMYRLIDGVLATPKIPQELEGLTPVLARRTHDTSGNFLVSGMDGFIEVIPGDEDNLNLVIDAGKAYVQGYEINKLIPERIRVPRAKEYQTVKNELKRYVTTEASYKLHSQPVKELVNVSAVVQVSQTVTRGNMPGTADSLVNRPVVDIISVTRGPADNKITYDPQVDFEQDGDWISWKPSGKEPEGGTNYTVTYTYNKKLVLGEDIALENGYLVFKNGGAKPVNQTQVQVEYTFYLPRIDVYYLTADGKIKVVRGQSAMQPPTPTSPPDVLELGEISFPANSVQAIVTNRKPKRLTMLELRSLLDRLERAEYNQAINDLDRAAQYADPAVTKKGIFTDNFTNFARADMGDGTQFDAMIDPRSKSLQLPIEDAFFDLQINTEKSSVRMHERLLTINYTEEVLIDQSNATETMNVNPYQVFGNMATVRLTPSHDIWLEQTVITRYIWGWWWDWWNQGRTETRVILDEYVPFIRVRAVQVQAEGFTKNATNIQATFDGVPVNLVPSAGSQAGALSGTMKADANGRFSCTFVIPAQIRTGTREVRFWNNTD</sequence>
<dbReference type="EMBL" id="RHHQ01000008">
    <property type="protein sequence ID" value="RNB89866.1"/>
    <property type="molecule type" value="Genomic_DNA"/>
</dbReference>
<evidence type="ECO:0000313" key="2">
    <source>
        <dbReference type="EMBL" id="RNB89866.1"/>
    </source>
</evidence>
<reference evidence="2 3" key="1">
    <citation type="submission" date="2018-10" db="EMBL/GenBank/DDBJ databases">
        <title>Phylogenomics of Brevibacillus.</title>
        <authorList>
            <person name="Dunlap C."/>
        </authorList>
    </citation>
    <scope>NUCLEOTIDE SEQUENCE [LARGE SCALE GENOMIC DNA]</scope>
    <source>
        <strain evidence="2 3">JCM 15716</strain>
    </source>
</reference>
<gene>
    <name evidence="2" type="ORF">EDM56_11960</name>
</gene>
<dbReference type="OrthoDB" id="2461491at2"/>
<dbReference type="InterPro" id="IPR032096">
    <property type="entry name" value="DUF4815"/>
</dbReference>
<evidence type="ECO:0000313" key="3">
    <source>
        <dbReference type="Proteomes" id="UP000271031"/>
    </source>
</evidence>
<feature type="domain" description="DUF4815" evidence="1">
    <location>
        <begin position="6"/>
        <end position="592"/>
    </location>
</feature>
<dbReference type="RefSeq" id="WP_122918120.1">
    <property type="nucleotide sequence ID" value="NZ_RHHQ01000008.1"/>
</dbReference>
<dbReference type="Proteomes" id="UP000271031">
    <property type="component" value="Unassembled WGS sequence"/>
</dbReference>
<name>A0A3M8DP22_9BACL</name>